<proteinExistence type="predicted"/>
<dbReference type="InterPro" id="IPR027417">
    <property type="entry name" value="P-loop_NTPase"/>
</dbReference>
<dbReference type="GO" id="GO:0005524">
    <property type="term" value="F:ATP binding"/>
    <property type="evidence" value="ECO:0007669"/>
    <property type="project" value="InterPro"/>
</dbReference>
<accession>X1ARV8</accession>
<organism evidence="2">
    <name type="scientific">marine sediment metagenome</name>
    <dbReference type="NCBI Taxonomy" id="412755"/>
    <lineage>
        <taxon>unclassified sequences</taxon>
        <taxon>metagenomes</taxon>
        <taxon>ecological metagenomes</taxon>
    </lineage>
</organism>
<feature type="domain" description="SF4 helicase" evidence="1">
    <location>
        <begin position="14"/>
        <end position="141"/>
    </location>
</feature>
<protein>
    <recommendedName>
        <fullName evidence="1">SF4 helicase domain-containing protein</fullName>
    </recommendedName>
</protein>
<dbReference type="AlphaFoldDB" id="X1ARV8"/>
<evidence type="ECO:0000313" key="2">
    <source>
        <dbReference type="EMBL" id="GAG75023.1"/>
    </source>
</evidence>
<name>X1ARV8_9ZZZZ</name>
<dbReference type="InterPro" id="IPR007694">
    <property type="entry name" value="DNA_helicase_DnaB-like_C"/>
</dbReference>
<comment type="caution">
    <text evidence="2">The sequence shown here is derived from an EMBL/GenBank/DDBJ whole genome shotgun (WGS) entry which is preliminary data.</text>
</comment>
<sequence>DRDSMRTLWFGKGRELENPQKYIQFVLDYMYLLNDGAGQNETERTALASKGLKSICKELKIAGIIIHSMNKSGMASDVPDQSMLRGSGQSIYDADVITFLTPYTPMNDKERFVKQEDRDSMRTLWFGKGRELENPQKYIQFVKHAGYPAFSEAKYE</sequence>
<feature type="non-terminal residue" evidence="2">
    <location>
        <position position="1"/>
    </location>
</feature>
<dbReference type="GO" id="GO:0003678">
    <property type="term" value="F:DNA helicase activity"/>
    <property type="evidence" value="ECO:0007669"/>
    <property type="project" value="InterPro"/>
</dbReference>
<dbReference type="SUPFAM" id="SSF52540">
    <property type="entry name" value="P-loop containing nucleoside triphosphate hydrolases"/>
    <property type="match status" value="1"/>
</dbReference>
<dbReference type="GO" id="GO:0006260">
    <property type="term" value="P:DNA replication"/>
    <property type="evidence" value="ECO:0007669"/>
    <property type="project" value="InterPro"/>
</dbReference>
<evidence type="ECO:0000259" key="1">
    <source>
        <dbReference type="Pfam" id="PF03796"/>
    </source>
</evidence>
<reference evidence="2" key="1">
    <citation type="journal article" date="2014" name="Front. Microbiol.">
        <title>High frequency of phylogenetically diverse reductive dehalogenase-homologous genes in deep subseafloor sedimentary metagenomes.</title>
        <authorList>
            <person name="Kawai M."/>
            <person name="Futagami T."/>
            <person name="Toyoda A."/>
            <person name="Takaki Y."/>
            <person name="Nishi S."/>
            <person name="Hori S."/>
            <person name="Arai W."/>
            <person name="Tsubouchi T."/>
            <person name="Morono Y."/>
            <person name="Uchiyama I."/>
            <person name="Ito T."/>
            <person name="Fujiyama A."/>
            <person name="Inagaki F."/>
            <person name="Takami H."/>
        </authorList>
    </citation>
    <scope>NUCLEOTIDE SEQUENCE</scope>
    <source>
        <strain evidence="2">Expedition CK06-06</strain>
    </source>
</reference>
<gene>
    <name evidence="2" type="ORF">S01H4_32656</name>
</gene>
<dbReference type="Pfam" id="PF03796">
    <property type="entry name" value="DnaB_C"/>
    <property type="match status" value="1"/>
</dbReference>
<dbReference type="Gene3D" id="3.40.50.300">
    <property type="entry name" value="P-loop containing nucleotide triphosphate hydrolases"/>
    <property type="match status" value="1"/>
</dbReference>
<dbReference type="EMBL" id="BART01017099">
    <property type="protein sequence ID" value="GAG75023.1"/>
    <property type="molecule type" value="Genomic_DNA"/>
</dbReference>